<dbReference type="EMBL" id="FO082871">
    <property type="protein sequence ID" value="SIO73258.1"/>
    <property type="molecule type" value="Genomic_DNA"/>
</dbReference>
<dbReference type="Gene3D" id="1.10.132.60">
    <property type="entry name" value="DNA polymerase family B, C-terminal domain"/>
    <property type="match status" value="1"/>
</dbReference>
<dbReference type="GO" id="GO:0005658">
    <property type="term" value="C:alpha DNA polymerase:primase complex"/>
    <property type="evidence" value="ECO:0007669"/>
    <property type="project" value="TreeGrafter"/>
</dbReference>
<reference evidence="15 16" key="3">
    <citation type="journal article" date="2016" name="Sci. Rep.">
        <title>Genome-wide diversity and gene expression profiling of Babesia microti isolates identify polymorphic genes that mediate host-pathogen interactions.</title>
        <authorList>
            <person name="Silva J.C."/>
            <person name="Cornillot E."/>
            <person name="McCracken C."/>
            <person name="Usmani-Brown S."/>
            <person name="Dwivedi A."/>
            <person name="Ifeonu O.O."/>
            <person name="Crabtree J."/>
            <person name="Gotia H.T."/>
            <person name="Virji A.Z."/>
            <person name="Reynes C."/>
            <person name="Colinge J."/>
            <person name="Kumar V."/>
            <person name="Lawres L."/>
            <person name="Pazzi J.E."/>
            <person name="Pablo J.V."/>
            <person name="Hung C."/>
            <person name="Brancato J."/>
            <person name="Kumari P."/>
            <person name="Orvis J."/>
            <person name="Tretina K."/>
            <person name="Chibucos M."/>
            <person name="Ott S."/>
            <person name="Sadzewicz L."/>
            <person name="Sengamalay N."/>
            <person name="Shetty A.C."/>
            <person name="Su Q."/>
            <person name="Tallon L."/>
            <person name="Fraser C.M."/>
            <person name="Frutos R."/>
            <person name="Molina D.M."/>
            <person name="Krause P.J."/>
            <person name="Ben Mamoun C."/>
        </authorList>
    </citation>
    <scope>NUCLEOTIDE SEQUENCE [LARGE SCALE GENOMIC DNA]</scope>
    <source>
        <strain evidence="15 16">RI</strain>
    </source>
</reference>
<dbReference type="Gene3D" id="3.90.1600.10">
    <property type="entry name" value="Palm domain of DNA polymerase"/>
    <property type="match status" value="2"/>
</dbReference>
<comment type="catalytic activity">
    <reaction evidence="12">
        <text>DNA(n) + a 2'-deoxyribonucleoside 5'-triphosphate = DNA(n+1) + diphosphate</text>
        <dbReference type="Rhea" id="RHEA:22508"/>
        <dbReference type="Rhea" id="RHEA-COMP:17339"/>
        <dbReference type="Rhea" id="RHEA-COMP:17340"/>
        <dbReference type="ChEBI" id="CHEBI:33019"/>
        <dbReference type="ChEBI" id="CHEBI:61560"/>
        <dbReference type="ChEBI" id="CHEBI:173112"/>
        <dbReference type="EC" id="2.7.7.7"/>
    </reaction>
</comment>
<dbReference type="GeneID" id="24423314"/>
<dbReference type="OrthoDB" id="6755010at2759"/>
<protein>
    <recommendedName>
        <fullName evidence="12">DNA polymerase</fullName>
        <ecNumber evidence="12">2.7.7.7</ecNumber>
    </recommendedName>
</protein>
<keyword evidence="10 12" id="KW-0238">DNA-binding</keyword>
<dbReference type="GO" id="GO:0000166">
    <property type="term" value="F:nucleotide binding"/>
    <property type="evidence" value="ECO:0007669"/>
    <property type="project" value="InterPro"/>
</dbReference>
<dbReference type="InterPro" id="IPR017964">
    <property type="entry name" value="DNA-dir_DNA_pol_B_CS"/>
</dbReference>
<dbReference type="EC" id="2.7.7.7" evidence="12"/>
<dbReference type="Pfam" id="PF00136">
    <property type="entry name" value="DNA_pol_B"/>
    <property type="match status" value="1"/>
</dbReference>
<dbReference type="InterPro" id="IPR006172">
    <property type="entry name" value="DNA-dir_DNA_pol_B"/>
</dbReference>
<dbReference type="Gene3D" id="3.30.420.10">
    <property type="entry name" value="Ribonuclease H-like superfamily/Ribonuclease H"/>
    <property type="match status" value="1"/>
</dbReference>
<dbReference type="Pfam" id="PF03104">
    <property type="entry name" value="DNA_pol_B_exo1"/>
    <property type="match status" value="1"/>
</dbReference>
<evidence type="ECO:0000256" key="9">
    <source>
        <dbReference type="ARBA" id="ARBA00022932"/>
    </source>
</evidence>
<dbReference type="PRINTS" id="PR00106">
    <property type="entry name" value="DNAPOLB"/>
</dbReference>
<dbReference type="Gene3D" id="2.40.50.730">
    <property type="match status" value="1"/>
</dbReference>
<keyword evidence="5 12" id="KW-0235">DNA replication</keyword>
<reference evidence="15 16" key="2">
    <citation type="journal article" date="2013" name="PLoS ONE">
        <title>Whole genome mapping and re-organization of the nuclear and mitochondrial genomes of Babesia microti isolates.</title>
        <authorList>
            <person name="Cornillot E."/>
            <person name="Dassouli A."/>
            <person name="Garg A."/>
            <person name="Pachikara N."/>
            <person name="Randazzo S."/>
            <person name="Depoix D."/>
            <person name="Carcy B."/>
            <person name="Delbecq S."/>
            <person name="Frutos R."/>
            <person name="Silva J.C."/>
            <person name="Sutton R."/>
            <person name="Krause P.J."/>
            <person name="Mamoun C.B."/>
        </authorList>
    </citation>
    <scope>NUCLEOTIDE SEQUENCE [LARGE SCALE GENOMIC DNA]</scope>
    <source>
        <strain evidence="15 16">RI</strain>
    </source>
</reference>
<keyword evidence="16" id="KW-1185">Reference proteome</keyword>
<dbReference type="SUPFAM" id="SSF53098">
    <property type="entry name" value="Ribonuclease H-like"/>
    <property type="match status" value="1"/>
</dbReference>
<evidence type="ECO:0000256" key="1">
    <source>
        <dbReference type="ARBA" id="ARBA00004123"/>
    </source>
</evidence>
<dbReference type="InterPro" id="IPR036397">
    <property type="entry name" value="RNaseH_sf"/>
</dbReference>
<gene>
    <name evidence="15" type="ORF">BMR1_01G01170</name>
</gene>
<dbReference type="InterPro" id="IPR006134">
    <property type="entry name" value="DNA-dir_DNA_pol_B_multi_dom"/>
</dbReference>
<dbReference type="GO" id="GO:0006272">
    <property type="term" value="P:leading strand elongation"/>
    <property type="evidence" value="ECO:0007669"/>
    <property type="project" value="TreeGrafter"/>
</dbReference>
<name>A0A1N6LWL2_BABMR</name>
<reference evidence="15 16" key="1">
    <citation type="journal article" date="2012" name="Nucleic Acids Res.">
        <title>Sequencing of the smallest Apicomplexan genome from the human pathogen Babesia microti.</title>
        <authorList>
            <person name="Cornillot E."/>
            <person name="Hadj-Kaddour K."/>
            <person name="Dassouli A."/>
            <person name="Noel B."/>
            <person name="Ranwez V."/>
            <person name="Vacherie B."/>
            <person name="Augagneur Y."/>
            <person name="Bres V."/>
            <person name="Duclos A."/>
            <person name="Randazzo S."/>
            <person name="Carcy B."/>
            <person name="Debierre-Grockiego F."/>
            <person name="Delbecq S."/>
            <person name="Moubri-Menage K."/>
            <person name="Shams-Eldin H."/>
            <person name="Usmani-Brown S."/>
            <person name="Bringaud F."/>
            <person name="Wincker P."/>
            <person name="Vivares C.P."/>
            <person name="Schwarz R.T."/>
            <person name="Schetters T.P."/>
            <person name="Krause P.J."/>
            <person name="Gorenflot A."/>
            <person name="Berry V."/>
            <person name="Barbe V."/>
            <person name="Ben Mamoun C."/>
        </authorList>
    </citation>
    <scope>NUCLEOTIDE SEQUENCE [LARGE SCALE GENOMIC DNA]</scope>
    <source>
        <strain evidence="15 16">RI</strain>
    </source>
</reference>
<evidence type="ECO:0000256" key="11">
    <source>
        <dbReference type="ARBA" id="ARBA00023242"/>
    </source>
</evidence>
<keyword evidence="11" id="KW-0539">Nucleus</keyword>
<dbReference type="KEGG" id="bmic:BMR1_01G01170"/>
<evidence type="ECO:0000256" key="10">
    <source>
        <dbReference type="ARBA" id="ARBA00023125"/>
    </source>
</evidence>
<feature type="domain" description="DNA-directed DNA polymerase family B multifunctional" evidence="13">
    <location>
        <begin position="730"/>
        <end position="1174"/>
    </location>
</feature>
<evidence type="ECO:0000256" key="7">
    <source>
        <dbReference type="ARBA" id="ARBA00022771"/>
    </source>
</evidence>
<dbReference type="NCBIfam" id="TIGR00592">
    <property type="entry name" value="pol2"/>
    <property type="match status" value="1"/>
</dbReference>
<comment type="subcellular location">
    <subcellularLocation>
        <location evidence="1">Nucleus</location>
    </subcellularLocation>
</comment>
<keyword evidence="6" id="KW-0479">Metal-binding</keyword>
<evidence type="ECO:0000256" key="2">
    <source>
        <dbReference type="ARBA" id="ARBA00005755"/>
    </source>
</evidence>
<dbReference type="GO" id="GO:0003688">
    <property type="term" value="F:DNA replication origin binding"/>
    <property type="evidence" value="ECO:0007669"/>
    <property type="project" value="TreeGrafter"/>
</dbReference>
<dbReference type="Proteomes" id="UP000002899">
    <property type="component" value="Chromosome I"/>
</dbReference>
<dbReference type="VEuPathDB" id="PiroplasmaDB:BMR1_01G01170"/>
<evidence type="ECO:0000256" key="12">
    <source>
        <dbReference type="RuleBase" id="RU000442"/>
    </source>
</evidence>
<dbReference type="GO" id="GO:0003682">
    <property type="term" value="F:chromatin binding"/>
    <property type="evidence" value="ECO:0007669"/>
    <property type="project" value="TreeGrafter"/>
</dbReference>
<evidence type="ECO:0000256" key="4">
    <source>
        <dbReference type="ARBA" id="ARBA00022695"/>
    </source>
</evidence>
<keyword evidence="4 12" id="KW-0548">Nucleotidyltransferase</keyword>
<evidence type="ECO:0000259" key="14">
    <source>
        <dbReference type="Pfam" id="PF03104"/>
    </source>
</evidence>
<keyword evidence="7" id="KW-0863">Zinc-finger</keyword>
<dbReference type="InterPro" id="IPR042087">
    <property type="entry name" value="DNA_pol_B_thumb"/>
</dbReference>
<keyword evidence="3 12" id="KW-0808">Transferase</keyword>
<organism evidence="15 16">
    <name type="scientific">Babesia microti (strain RI)</name>
    <dbReference type="NCBI Taxonomy" id="1133968"/>
    <lineage>
        <taxon>Eukaryota</taxon>
        <taxon>Sar</taxon>
        <taxon>Alveolata</taxon>
        <taxon>Apicomplexa</taxon>
        <taxon>Aconoidasida</taxon>
        <taxon>Piroplasmida</taxon>
        <taxon>Babesiidae</taxon>
        <taxon>Babesia</taxon>
    </lineage>
</organism>
<feature type="domain" description="DNA-directed DNA polymerase family B exonuclease" evidence="14">
    <location>
        <begin position="427"/>
        <end position="659"/>
    </location>
</feature>
<evidence type="ECO:0000256" key="3">
    <source>
        <dbReference type="ARBA" id="ARBA00022679"/>
    </source>
</evidence>
<proteinExistence type="inferred from homology"/>
<keyword evidence="9 12" id="KW-0239">DNA-directed DNA polymerase</keyword>
<dbReference type="InterPro" id="IPR006133">
    <property type="entry name" value="DNA-dir_DNA_pol_B_exonuc"/>
</dbReference>
<dbReference type="SMART" id="SM00486">
    <property type="entry name" value="POLBc"/>
    <property type="match status" value="1"/>
</dbReference>
<dbReference type="GO" id="GO:0006273">
    <property type="term" value="P:lagging strand elongation"/>
    <property type="evidence" value="ECO:0007669"/>
    <property type="project" value="TreeGrafter"/>
</dbReference>
<evidence type="ECO:0000256" key="5">
    <source>
        <dbReference type="ARBA" id="ARBA00022705"/>
    </source>
</evidence>
<dbReference type="InterPro" id="IPR045846">
    <property type="entry name" value="POLBc_alpha"/>
</dbReference>
<dbReference type="CDD" id="cd05532">
    <property type="entry name" value="POLBc_alpha"/>
    <property type="match status" value="1"/>
</dbReference>
<sequence length="1472" mass="168889">MARRSIASALNKIRNERLGQATAADQYEVEDENDRIYEVLSDEEYQKRNKARKIHQFVEGADSNDDEDEEYDFYDYDKPAHNSTSSHKKIGKMKPLVQHFVEMARKGGEAKQSHTEKDFDIKKYYALEMELDDEDVGIGRKNCPENDLVAHKIAKSLNSFKHTQNITTTEHDISLYSDNASQSSISRNVYTKNNQKYTHQANDWSDDNLICTRNERDKRIVTDDLYDIHDSVEISNTDNIGIDQDFHIYDQINDAEIDYPKVQLDTPDENINVKPTDIYLLEDKFIGIYCLDLQEDFKGNFYIFGKAITSPYTADSVDTASCCIIVTECMRDLYFKVRMDMKFTIENSETVIDAQNSLYQKMIMKGFYKELQTLKSHYGIQKVMFKLVWRKILQNGPCGQQMFIKVCYPYSSPEIRPEHYSGIHYTDIYGLNSSLVERFAVKRKIKGPCWLKIRDAKLVKDNISRCQFEFVTKSHKSVFRWNYKDQESKVPEPPLPKLCICSLSLKMISVNNIPEAFQISMIYNKAAKIENFTFDLGNENQFVCVRKVANKNWPGGMDKFCKSRPYICLTDNERGMIAVFFGKLQQIDPDILVSHDIGNNIIDNLTKRAIATGLPQRISFSRFKFYKRGQTYTQGRLVCDTRVLLKEYSPGQVSYDLESLVKFDKWKPDENFSRTTFSVEDIEPFFNNLSKMLEFIQSSSKFAYYSLDALVKMQALTLTRELTCIAGNLWSHSLACMRSERNDMLLLHEFHRLKYVISNSFQKHKDTKSAATKKGSYEGGLVLEPILGLYDTFILLLDFNSLYPSIIQEFNVCFTTAVISPIVDHNNNLQVETISTEPGVLPAVLKRLVEMRATIKSSMMSEKNSQKKAQLHVRQLALKLIANSLYGCLGSPYSRFHAQHLAAFITLQGRNILMDTKEKLESEFKLQVIYGDTDSLMLNTNIRHDGRLESFNKANQLATILSGSINKKYRKLEIELDAIFARLLLLKKKKYAALKVIDYGQKKLEIDSKGLDFVRRDWSLLTKEIGDKILNILFTANFGDNGIDEAIEKIHELLTYLCGEMDSDRVPLESYTITKQLNRNPEEYSDASALPHVSVALRVNKQGKRTIRAGQDISFIICSKQSIEKIKGKGDTINLLSQRAFTIEEVKELGLKPDLEYYKSVQLLPPVIRLCGNIEGTNSQRLGRCLGLAINESYEKREGEGVQHSIISESSALNLIKRSIDDYRGLSLSAGLHCNNCGNMVNPEAFLQYFRCSNCKFWFPINSIKNWIQRVIFELDTNAAICTRRCTSCETSTQRVMIGAVHRCPQMACQAQDTMEQFLTANKTFLYYDYIEFLLRGPLREGPDDAEDVDRPCLVSVLIDPKGRIHPLNETPIRQIEISDYNELLNNLSKEQSIGASSGLKKMCPTIMSLINNASCLKLHILDYNRERKNLRSFVQNQQSRNGYSQISLNSLFSPFSVMRRGGQFEIFTDQL</sequence>
<evidence type="ECO:0000256" key="8">
    <source>
        <dbReference type="ARBA" id="ARBA00022833"/>
    </source>
</evidence>
<dbReference type="RefSeq" id="XP_021337364.1">
    <property type="nucleotide sequence ID" value="XM_021482153.1"/>
</dbReference>
<dbReference type="SUPFAM" id="SSF56672">
    <property type="entry name" value="DNA/RNA polymerases"/>
    <property type="match status" value="1"/>
</dbReference>
<comment type="similarity">
    <text evidence="2 12">Belongs to the DNA polymerase type-B family.</text>
</comment>
<dbReference type="InterPro" id="IPR012337">
    <property type="entry name" value="RNaseH-like_sf"/>
</dbReference>
<dbReference type="InterPro" id="IPR043502">
    <property type="entry name" value="DNA/RNA_pol_sf"/>
</dbReference>
<evidence type="ECO:0000259" key="13">
    <source>
        <dbReference type="Pfam" id="PF00136"/>
    </source>
</evidence>
<dbReference type="GO" id="GO:0008270">
    <property type="term" value="F:zinc ion binding"/>
    <property type="evidence" value="ECO:0007669"/>
    <property type="project" value="UniProtKB-KW"/>
</dbReference>
<keyword evidence="8" id="KW-0862">Zinc</keyword>
<dbReference type="PANTHER" id="PTHR45861:SF1">
    <property type="entry name" value="DNA POLYMERASE ALPHA CATALYTIC SUBUNIT"/>
    <property type="match status" value="1"/>
</dbReference>
<evidence type="ECO:0000313" key="16">
    <source>
        <dbReference type="Proteomes" id="UP000002899"/>
    </source>
</evidence>
<evidence type="ECO:0000313" key="15">
    <source>
        <dbReference type="EMBL" id="SIO73258.1"/>
    </source>
</evidence>
<dbReference type="PROSITE" id="PS00116">
    <property type="entry name" value="DNA_POLYMERASE_B"/>
    <property type="match status" value="1"/>
</dbReference>
<dbReference type="InterPro" id="IPR023211">
    <property type="entry name" value="DNA_pol_palm_dom_sf"/>
</dbReference>
<dbReference type="GO" id="GO:1902975">
    <property type="term" value="P:mitotic DNA replication initiation"/>
    <property type="evidence" value="ECO:0007669"/>
    <property type="project" value="InterPro"/>
</dbReference>
<dbReference type="GO" id="GO:0003697">
    <property type="term" value="F:single-stranded DNA binding"/>
    <property type="evidence" value="ECO:0007669"/>
    <property type="project" value="TreeGrafter"/>
</dbReference>
<accession>A0A1N6LWL2</accession>
<evidence type="ECO:0000256" key="6">
    <source>
        <dbReference type="ARBA" id="ARBA00022723"/>
    </source>
</evidence>
<dbReference type="PANTHER" id="PTHR45861">
    <property type="entry name" value="DNA POLYMERASE ALPHA CATALYTIC SUBUNIT"/>
    <property type="match status" value="1"/>
</dbReference>
<dbReference type="Gene3D" id="3.30.70.2820">
    <property type="match status" value="1"/>
</dbReference>
<dbReference type="GO" id="GO:0003887">
    <property type="term" value="F:DNA-directed DNA polymerase activity"/>
    <property type="evidence" value="ECO:0007669"/>
    <property type="project" value="UniProtKB-KW"/>
</dbReference>